<dbReference type="GO" id="GO:0016020">
    <property type="term" value="C:membrane"/>
    <property type="evidence" value="ECO:0007669"/>
    <property type="project" value="InterPro"/>
</dbReference>
<feature type="transmembrane region" description="Helical" evidence="1">
    <location>
        <begin position="76"/>
        <end position="102"/>
    </location>
</feature>
<dbReference type="Proteomes" id="UP000474296">
    <property type="component" value="Unassembled WGS sequence"/>
</dbReference>
<feature type="transmembrane region" description="Helical" evidence="1">
    <location>
        <begin position="122"/>
        <end position="140"/>
    </location>
</feature>
<dbReference type="RefSeq" id="WP_164029675.1">
    <property type="nucleotide sequence ID" value="NZ_JAABOQ010000002.1"/>
</dbReference>
<feature type="domain" description="Signal transduction histidine kinase internal region" evidence="2">
    <location>
        <begin position="164"/>
        <end position="230"/>
    </location>
</feature>
<comment type="caution">
    <text evidence="3">The sequence shown here is derived from an EMBL/GenBank/DDBJ whole genome shotgun (WGS) entry which is preliminary data.</text>
</comment>
<dbReference type="InterPro" id="IPR010559">
    <property type="entry name" value="Sig_transdc_His_kin_internal"/>
</dbReference>
<keyword evidence="1" id="KW-0812">Transmembrane</keyword>
<reference evidence="3 4" key="1">
    <citation type="submission" date="2020-01" db="EMBL/GenBank/DDBJ databases">
        <title>Spongiivirga citrea KCTC 32990T.</title>
        <authorList>
            <person name="Wang G."/>
        </authorList>
    </citation>
    <scope>NUCLEOTIDE SEQUENCE [LARGE SCALE GENOMIC DNA]</scope>
    <source>
        <strain evidence="3 4">KCTC 32990</strain>
    </source>
</reference>
<protein>
    <submittedName>
        <fullName evidence="3">Histidine kinase</fullName>
    </submittedName>
</protein>
<dbReference type="AlphaFoldDB" id="A0A6M0CR26"/>
<evidence type="ECO:0000313" key="3">
    <source>
        <dbReference type="EMBL" id="NER16400.1"/>
    </source>
</evidence>
<gene>
    <name evidence="3" type="ORF">GWK10_04220</name>
</gene>
<sequence length="343" mass="39565">MNSLFIHHPIFRLIAPLLGGIMVYVLILMLNNDVAQITEQFFGEELYVCIALSYLIQEATRLLINGFNRLKRPTKLFLSYLFLICITLIVSISLVTAGMYFYYDLVLGFEPSLDELKTFNSIFAIISGIYILLYVSHQFLTKVNTKKIERETFLKQLVIEDYHQFKKGINPNLLFECLESLMVVIQNENESADDFVDEMATVYRYILSNSKKQLVPIEEELTVAKALIKLFNYLPHQASALKINHIDNGYVLPGALLHTIEVIIRTTIASKNRSLEILVAQEDGYITIRYTPNERLINHFNESSIKDIIQSYHVYTDLKPMVYDENEYKNIQLPILTINESVA</sequence>
<keyword evidence="3" id="KW-0808">Transferase</keyword>
<feature type="transmembrane region" description="Helical" evidence="1">
    <location>
        <begin position="12"/>
        <end position="30"/>
    </location>
</feature>
<dbReference type="Pfam" id="PF06580">
    <property type="entry name" value="His_kinase"/>
    <property type="match status" value="1"/>
</dbReference>
<accession>A0A6M0CR26</accession>
<keyword evidence="1" id="KW-0472">Membrane</keyword>
<evidence type="ECO:0000259" key="2">
    <source>
        <dbReference type="Pfam" id="PF06580"/>
    </source>
</evidence>
<evidence type="ECO:0000256" key="1">
    <source>
        <dbReference type="SAM" id="Phobius"/>
    </source>
</evidence>
<evidence type="ECO:0000313" key="4">
    <source>
        <dbReference type="Proteomes" id="UP000474296"/>
    </source>
</evidence>
<keyword evidence="3" id="KW-0418">Kinase</keyword>
<proteinExistence type="predicted"/>
<dbReference type="GO" id="GO:0000155">
    <property type="term" value="F:phosphorelay sensor kinase activity"/>
    <property type="evidence" value="ECO:0007669"/>
    <property type="project" value="InterPro"/>
</dbReference>
<keyword evidence="4" id="KW-1185">Reference proteome</keyword>
<name>A0A6M0CR26_9FLAO</name>
<keyword evidence="1" id="KW-1133">Transmembrane helix</keyword>
<dbReference type="EMBL" id="JAABOQ010000002">
    <property type="protein sequence ID" value="NER16400.1"/>
    <property type="molecule type" value="Genomic_DNA"/>
</dbReference>
<organism evidence="3 4">
    <name type="scientific">Spongiivirga citrea</name>
    <dbReference type="NCBI Taxonomy" id="1481457"/>
    <lineage>
        <taxon>Bacteria</taxon>
        <taxon>Pseudomonadati</taxon>
        <taxon>Bacteroidota</taxon>
        <taxon>Flavobacteriia</taxon>
        <taxon>Flavobacteriales</taxon>
        <taxon>Flavobacteriaceae</taxon>
        <taxon>Spongiivirga</taxon>
    </lineage>
</organism>